<sequence length="125" mass="14227">MGVRVEKIQEQIKQEVSDIILRGLKDPRIGFVTITKVDVSSDLKNARIYVSILGSQEQFKGTWEGLKHSTGYIRQELAKRIRIKFIPEIAFYPDTSIQYSAHIQELINKIHNAGEGKSENGNNDQ</sequence>
<keyword evidence="4" id="KW-1185">Reference proteome</keyword>
<evidence type="ECO:0000256" key="2">
    <source>
        <dbReference type="HAMAP-Rule" id="MF_00003"/>
    </source>
</evidence>
<dbReference type="EMBL" id="JAUSUE010000006">
    <property type="protein sequence ID" value="MDQ0203449.1"/>
    <property type="molecule type" value="Genomic_DNA"/>
</dbReference>
<dbReference type="InterPro" id="IPR000238">
    <property type="entry name" value="RbfA"/>
</dbReference>
<dbReference type="Proteomes" id="UP001239167">
    <property type="component" value="Unassembled WGS sequence"/>
</dbReference>
<dbReference type="PANTHER" id="PTHR33515">
    <property type="entry name" value="RIBOSOME-BINDING FACTOR A, CHLOROPLASTIC-RELATED"/>
    <property type="match status" value="1"/>
</dbReference>
<comment type="caution">
    <text evidence="3">The sequence shown here is derived from an EMBL/GenBank/DDBJ whole genome shotgun (WGS) entry which is preliminary data.</text>
</comment>
<evidence type="ECO:0000313" key="4">
    <source>
        <dbReference type="Proteomes" id="UP001239167"/>
    </source>
</evidence>
<comment type="similarity">
    <text evidence="2">Belongs to the RbfA family.</text>
</comment>
<reference evidence="3 4" key="1">
    <citation type="submission" date="2023-07" db="EMBL/GenBank/DDBJ databases">
        <title>Genomic Encyclopedia of Type Strains, Phase IV (KMG-IV): sequencing the most valuable type-strain genomes for metagenomic binning, comparative biology and taxonomic classification.</title>
        <authorList>
            <person name="Goeker M."/>
        </authorList>
    </citation>
    <scope>NUCLEOTIDE SEQUENCE [LARGE SCALE GENOMIC DNA]</scope>
    <source>
        <strain evidence="3 4">DSM 16980</strain>
    </source>
</reference>
<proteinExistence type="inferred from homology"/>
<dbReference type="InterPro" id="IPR020053">
    <property type="entry name" value="Ribosome-bd_factorA_CS"/>
</dbReference>
<comment type="function">
    <text evidence="2">One of several proteins that assist in the late maturation steps of the functional core of the 30S ribosomal subunit. Associates with free 30S ribosomal subunits (but not with 30S subunits that are part of 70S ribosomes or polysomes). Required for efficient processing of 16S rRNA. May interact with the 5'-terminal helix region of 16S rRNA.</text>
</comment>
<keyword evidence="2" id="KW-0963">Cytoplasm</keyword>
<accession>A0ABT9Y6J3</accession>
<dbReference type="InterPro" id="IPR023799">
    <property type="entry name" value="RbfA_dom_sf"/>
</dbReference>
<keyword evidence="1 2" id="KW-0690">Ribosome biogenesis</keyword>
<evidence type="ECO:0000256" key="1">
    <source>
        <dbReference type="ARBA" id="ARBA00022517"/>
    </source>
</evidence>
<dbReference type="PANTHER" id="PTHR33515:SF1">
    <property type="entry name" value="RIBOSOME-BINDING FACTOR A, CHLOROPLASTIC-RELATED"/>
    <property type="match status" value="1"/>
</dbReference>
<dbReference type="PROSITE" id="PS01319">
    <property type="entry name" value="RBFA"/>
    <property type="match status" value="1"/>
</dbReference>
<protein>
    <recommendedName>
        <fullName evidence="2">Ribosome-binding factor A</fullName>
    </recommendedName>
</protein>
<dbReference type="NCBIfam" id="TIGR00082">
    <property type="entry name" value="rbfA"/>
    <property type="match status" value="1"/>
</dbReference>
<dbReference type="HAMAP" id="MF_00003">
    <property type="entry name" value="RbfA"/>
    <property type="match status" value="1"/>
</dbReference>
<dbReference type="RefSeq" id="WP_196604648.1">
    <property type="nucleotide sequence ID" value="NZ_CP116940.1"/>
</dbReference>
<dbReference type="Gene3D" id="3.30.300.20">
    <property type="match status" value="1"/>
</dbReference>
<dbReference type="Pfam" id="PF02033">
    <property type="entry name" value="RBFA"/>
    <property type="match status" value="1"/>
</dbReference>
<comment type="subcellular location">
    <subcellularLocation>
        <location evidence="2">Cytoplasm</location>
    </subcellularLocation>
</comment>
<organism evidence="3 4">
    <name type="scientific">Pectinatus haikarae</name>
    <dbReference type="NCBI Taxonomy" id="349096"/>
    <lineage>
        <taxon>Bacteria</taxon>
        <taxon>Bacillati</taxon>
        <taxon>Bacillota</taxon>
        <taxon>Negativicutes</taxon>
        <taxon>Selenomonadales</taxon>
        <taxon>Selenomonadaceae</taxon>
        <taxon>Pectinatus</taxon>
    </lineage>
</organism>
<gene>
    <name evidence="2" type="primary">rbfA</name>
    <name evidence="3" type="ORF">J2S01_001165</name>
</gene>
<name>A0ABT9Y6J3_9FIRM</name>
<dbReference type="SUPFAM" id="SSF89919">
    <property type="entry name" value="Ribosome-binding factor A, RbfA"/>
    <property type="match status" value="1"/>
</dbReference>
<dbReference type="InterPro" id="IPR015946">
    <property type="entry name" value="KH_dom-like_a/b"/>
</dbReference>
<comment type="subunit">
    <text evidence="2">Monomer. Binds 30S ribosomal subunits, but not 50S ribosomal subunits or 70S ribosomes.</text>
</comment>
<evidence type="ECO:0000313" key="3">
    <source>
        <dbReference type="EMBL" id="MDQ0203449.1"/>
    </source>
</evidence>